<reference evidence="1" key="2">
    <citation type="submission" date="2022-01" db="EMBL/GenBank/DDBJ databases">
        <authorList>
            <person name="Yamashiro T."/>
            <person name="Shiraishi A."/>
            <person name="Satake H."/>
            <person name="Nakayama K."/>
        </authorList>
    </citation>
    <scope>NUCLEOTIDE SEQUENCE</scope>
</reference>
<gene>
    <name evidence="1" type="ORF">Tco_0893775</name>
</gene>
<accession>A0ABQ5CCM4</accession>
<comment type="caution">
    <text evidence="1">The sequence shown here is derived from an EMBL/GenBank/DDBJ whole genome shotgun (WGS) entry which is preliminary data.</text>
</comment>
<dbReference type="EMBL" id="BQNB010014088">
    <property type="protein sequence ID" value="GJT23838.1"/>
    <property type="molecule type" value="Genomic_DNA"/>
</dbReference>
<name>A0ABQ5CCM4_9ASTR</name>
<evidence type="ECO:0000313" key="1">
    <source>
        <dbReference type="EMBL" id="GJT23838.1"/>
    </source>
</evidence>
<sequence>MIAAWRFLLDPNKDADYSIEAQQDGVNSRCGLLRINNNSRSDGDIDVSSKGLMLQQQVLSKDVAAEAAYQLKEKFELSGITVDHTGHEMREIRNNSRIDGI</sequence>
<protein>
    <submittedName>
        <fullName evidence="1">Uncharacterized protein</fullName>
    </submittedName>
</protein>
<keyword evidence="2" id="KW-1185">Reference proteome</keyword>
<proteinExistence type="predicted"/>
<organism evidence="1 2">
    <name type="scientific">Tanacetum coccineum</name>
    <dbReference type="NCBI Taxonomy" id="301880"/>
    <lineage>
        <taxon>Eukaryota</taxon>
        <taxon>Viridiplantae</taxon>
        <taxon>Streptophyta</taxon>
        <taxon>Embryophyta</taxon>
        <taxon>Tracheophyta</taxon>
        <taxon>Spermatophyta</taxon>
        <taxon>Magnoliopsida</taxon>
        <taxon>eudicotyledons</taxon>
        <taxon>Gunneridae</taxon>
        <taxon>Pentapetalae</taxon>
        <taxon>asterids</taxon>
        <taxon>campanulids</taxon>
        <taxon>Asterales</taxon>
        <taxon>Asteraceae</taxon>
        <taxon>Asteroideae</taxon>
        <taxon>Anthemideae</taxon>
        <taxon>Anthemidinae</taxon>
        <taxon>Tanacetum</taxon>
    </lineage>
</organism>
<dbReference type="Proteomes" id="UP001151760">
    <property type="component" value="Unassembled WGS sequence"/>
</dbReference>
<reference evidence="1" key="1">
    <citation type="journal article" date="2022" name="Int. J. Mol. Sci.">
        <title>Draft Genome of Tanacetum Coccineum: Genomic Comparison of Closely Related Tanacetum-Family Plants.</title>
        <authorList>
            <person name="Yamashiro T."/>
            <person name="Shiraishi A."/>
            <person name="Nakayama K."/>
            <person name="Satake H."/>
        </authorList>
    </citation>
    <scope>NUCLEOTIDE SEQUENCE</scope>
</reference>
<evidence type="ECO:0000313" key="2">
    <source>
        <dbReference type="Proteomes" id="UP001151760"/>
    </source>
</evidence>